<feature type="compositionally biased region" description="Low complexity" evidence="1">
    <location>
        <begin position="163"/>
        <end position="172"/>
    </location>
</feature>
<gene>
    <name evidence="3" type="ORF">pipiens_015254</name>
</gene>
<proteinExistence type="predicted"/>
<feature type="chain" id="PRO_5044766064" evidence="2">
    <location>
        <begin position="17"/>
        <end position="217"/>
    </location>
</feature>
<evidence type="ECO:0000313" key="4">
    <source>
        <dbReference type="Proteomes" id="UP001562425"/>
    </source>
</evidence>
<dbReference type="AlphaFoldDB" id="A0ABD1CR86"/>
<evidence type="ECO:0000256" key="2">
    <source>
        <dbReference type="SAM" id="SignalP"/>
    </source>
</evidence>
<evidence type="ECO:0000313" key="3">
    <source>
        <dbReference type="EMBL" id="KAL1378940.1"/>
    </source>
</evidence>
<keyword evidence="2" id="KW-0732">Signal</keyword>
<dbReference type="Proteomes" id="UP001562425">
    <property type="component" value="Unassembled WGS sequence"/>
</dbReference>
<dbReference type="EMBL" id="JBEHCU010009992">
    <property type="protein sequence ID" value="KAL1378940.1"/>
    <property type="molecule type" value="Genomic_DNA"/>
</dbReference>
<evidence type="ECO:0000256" key="1">
    <source>
        <dbReference type="SAM" id="MobiDB-lite"/>
    </source>
</evidence>
<comment type="caution">
    <text evidence="3">The sequence shown here is derived from an EMBL/GenBank/DDBJ whole genome shotgun (WGS) entry which is preliminary data.</text>
</comment>
<organism evidence="3 4">
    <name type="scientific">Culex pipiens pipiens</name>
    <name type="common">Northern house mosquito</name>
    <dbReference type="NCBI Taxonomy" id="38569"/>
    <lineage>
        <taxon>Eukaryota</taxon>
        <taxon>Metazoa</taxon>
        <taxon>Ecdysozoa</taxon>
        <taxon>Arthropoda</taxon>
        <taxon>Hexapoda</taxon>
        <taxon>Insecta</taxon>
        <taxon>Pterygota</taxon>
        <taxon>Neoptera</taxon>
        <taxon>Endopterygota</taxon>
        <taxon>Diptera</taxon>
        <taxon>Nematocera</taxon>
        <taxon>Culicoidea</taxon>
        <taxon>Culicidae</taxon>
        <taxon>Culicinae</taxon>
        <taxon>Culicini</taxon>
        <taxon>Culex</taxon>
        <taxon>Culex</taxon>
    </lineage>
</organism>
<protein>
    <submittedName>
        <fullName evidence="3">Uncharacterized protein</fullName>
    </submittedName>
</protein>
<accession>A0ABD1CR86</accession>
<feature type="region of interest" description="Disordered" evidence="1">
    <location>
        <begin position="153"/>
        <end position="172"/>
    </location>
</feature>
<sequence>MKSVVYFVALILGCYGQDDFQGYNYPKPSCPLPLPVTETETATITKVFSTDATVYQTQILTNSVTVPVYITSTVVRERLITSYSTVVSPVTQYQTDYRTVYITPSPVTLFNTVTATVQASCIATQDDSVANSYLPPDNSGQIANVDDYKQSVENTYLPPPPTGGDYSGSSGSGNVLNLGTGDTGSAFRRSVAGSSFNPYDTRRARYVLSLGALPPRA</sequence>
<feature type="signal peptide" evidence="2">
    <location>
        <begin position="1"/>
        <end position="16"/>
    </location>
</feature>
<keyword evidence="4" id="KW-1185">Reference proteome</keyword>
<reference evidence="3 4" key="1">
    <citation type="submission" date="2024-05" db="EMBL/GenBank/DDBJ databases">
        <title>Culex pipiens pipiens assembly and annotation.</title>
        <authorList>
            <person name="Alout H."/>
            <person name="Durand T."/>
        </authorList>
    </citation>
    <scope>NUCLEOTIDE SEQUENCE [LARGE SCALE GENOMIC DNA]</scope>
    <source>
        <strain evidence="3">HA-2024</strain>
        <tissue evidence="3">Whole body</tissue>
    </source>
</reference>
<name>A0ABD1CR86_CULPP</name>